<proteinExistence type="predicted"/>
<evidence type="ECO:0000313" key="2">
    <source>
        <dbReference type="Proteomes" id="UP000316639"/>
    </source>
</evidence>
<dbReference type="RefSeq" id="WP_146352852.1">
    <property type="nucleotide sequence ID" value="NZ_VOBR01000009.1"/>
</dbReference>
<name>A0A563EU75_9PSEU</name>
<reference evidence="1 2" key="1">
    <citation type="submission" date="2019-07" db="EMBL/GenBank/DDBJ databases">
        <title>Lentzea xizangensis sp. nov., isolated from Qinghai-Tibetan Plateau Soils.</title>
        <authorList>
            <person name="Huang J."/>
        </authorList>
    </citation>
    <scope>NUCLEOTIDE SEQUENCE [LARGE SCALE GENOMIC DNA]</scope>
    <source>
        <strain evidence="1 2">FXJ1.1311</strain>
    </source>
</reference>
<dbReference type="AlphaFoldDB" id="A0A563EU75"/>
<dbReference type="PANTHER" id="PTHR15394">
    <property type="entry name" value="SERINE HYDROLASE RBBP9"/>
    <property type="match status" value="1"/>
</dbReference>
<gene>
    <name evidence="1" type="ORF">FKR81_16490</name>
</gene>
<accession>A0A563EU75</accession>
<comment type="caution">
    <text evidence="1">The sequence shown here is derived from an EMBL/GenBank/DDBJ whole genome shotgun (WGS) entry which is preliminary data.</text>
</comment>
<dbReference type="InterPro" id="IPR010662">
    <property type="entry name" value="RBBP9/YdeN"/>
</dbReference>
<dbReference type="Proteomes" id="UP000316639">
    <property type="component" value="Unassembled WGS sequence"/>
</dbReference>
<dbReference type="InterPro" id="IPR029058">
    <property type="entry name" value="AB_hydrolase_fold"/>
</dbReference>
<dbReference type="PANTHER" id="PTHR15394:SF3">
    <property type="entry name" value="SERINE HYDROLASE RBBP9"/>
    <property type="match status" value="1"/>
</dbReference>
<dbReference type="OrthoDB" id="9804993at2"/>
<dbReference type="EMBL" id="VOBR01000009">
    <property type="protein sequence ID" value="TWP51213.1"/>
    <property type="molecule type" value="Genomic_DNA"/>
</dbReference>
<keyword evidence="2" id="KW-1185">Reference proteome</keyword>
<dbReference type="Pfam" id="PF06821">
    <property type="entry name" value="Ser_hydrolase"/>
    <property type="match status" value="1"/>
</dbReference>
<dbReference type="GO" id="GO:0016787">
    <property type="term" value="F:hydrolase activity"/>
    <property type="evidence" value="ECO:0007669"/>
    <property type="project" value="InterPro"/>
</dbReference>
<evidence type="ECO:0008006" key="3">
    <source>
        <dbReference type="Google" id="ProtNLM"/>
    </source>
</evidence>
<dbReference type="SUPFAM" id="SSF53474">
    <property type="entry name" value="alpha/beta-Hydrolases"/>
    <property type="match status" value="1"/>
</dbReference>
<evidence type="ECO:0000313" key="1">
    <source>
        <dbReference type="EMBL" id="TWP51213.1"/>
    </source>
</evidence>
<dbReference type="Gene3D" id="3.40.50.1820">
    <property type="entry name" value="alpha/beta hydrolase"/>
    <property type="match status" value="1"/>
</dbReference>
<protein>
    <recommendedName>
        <fullName evidence="3">Hydrolase</fullName>
    </recommendedName>
</protein>
<sequence>MSLPYVLLLHGLHGSGPEHWQNWLAGELANHGAQVDFPHFSEPDAPDAQVWLDELTMHLDAAPSDVERVVVAHSLGCHLWLHHGAREVSRRVDRVLLVAPPAPDCDDPLLKSFVPPPLDPAAVRRAAKDTRVVVGEGDPWCTLNAAKLLAEQLRVDIDVLPGAAHINTDAGYGSWPAVLKWVRSSRTPLTPR</sequence>
<organism evidence="1 2">
    <name type="scientific">Lentzea tibetensis</name>
    <dbReference type="NCBI Taxonomy" id="2591470"/>
    <lineage>
        <taxon>Bacteria</taxon>
        <taxon>Bacillati</taxon>
        <taxon>Actinomycetota</taxon>
        <taxon>Actinomycetes</taxon>
        <taxon>Pseudonocardiales</taxon>
        <taxon>Pseudonocardiaceae</taxon>
        <taxon>Lentzea</taxon>
    </lineage>
</organism>